<dbReference type="InterPro" id="IPR002867">
    <property type="entry name" value="IBR_dom"/>
</dbReference>
<dbReference type="Gene3D" id="3.10.110.10">
    <property type="entry name" value="Ubiquitin Conjugating Enzyme"/>
    <property type="match status" value="1"/>
</dbReference>
<dbReference type="CDD" id="cd23820">
    <property type="entry name" value="RWD_RNF14"/>
    <property type="match status" value="1"/>
</dbReference>
<evidence type="ECO:0000313" key="17">
    <source>
        <dbReference type="Proteomes" id="UP001642540"/>
    </source>
</evidence>
<keyword evidence="7 11" id="KW-0863">Zinc-finger</keyword>
<dbReference type="InterPro" id="IPR013083">
    <property type="entry name" value="Znf_RING/FYVE/PHD"/>
</dbReference>
<evidence type="ECO:0000256" key="10">
    <source>
        <dbReference type="ARBA" id="ARBA00044508"/>
    </source>
</evidence>
<comment type="caution">
    <text evidence="16">The sequence shown here is derived from an EMBL/GenBank/DDBJ whole genome shotgun (WGS) entry which is preliminary data.</text>
</comment>
<name>A0ABP1PZ32_9HEXA</name>
<reference evidence="16 17" key="1">
    <citation type="submission" date="2024-08" db="EMBL/GenBank/DDBJ databases">
        <authorList>
            <person name="Cucini C."/>
            <person name="Frati F."/>
        </authorList>
    </citation>
    <scope>NUCLEOTIDE SEQUENCE [LARGE SCALE GENOMIC DNA]</scope>
</reference>
<feature type="compositionally biased region" description="Polar residues" evidence="12">
    <location>
        <begin position="339"/>
        <end position="384"/>
    </location>
</feature>
<evidence type="ECO:0000256" key="9">
    <source>
        <dbReference type="ARBA" id="ARBA00022833"/>
    </source>
</evidence>
<dbReference type="InterPro" id="IPR047548">
    <property type="entry name" value="Rcat_RBR_RNF14"/>
</dbReference>
<evidence type="ECO:0000256" key="5">
    <source>
        <dbReference type="ARBA" id="ARBA00022723"/>
    </source>
</evidence>
<dbReference type="Gene3D" id="1.20.120.1750">
    <property type="match status" value="1"/>
</dbReference>
<keyword evidence="17" id="KW-1185">Reference proteome</keyword>
<dbReference type="PANTHER" id="PTHR11685">
    <property type="entry name" value="RBR FAMILY RING FINGER AND IBR DOMAIN-CONTAINING"/>
    <property type="match status" value="1"/>
</dbReference>
<dbReference type="InterPro" id="IPR016135">
    <property type="entry name" value="UBQ-conjugating_enzyme/RWD"/>
</dbReference>
<evidence type="ECO:0000256" key="12">
    <source>
        <dbReference type="SAM" id="MobiDB-lite"/>
    </source>
</evidence>
<gene>
    <name evidence="16" type="ORF">ODALV1_LOCUS4876</name>
</gene>
<evidence type="ECO:0000313" key="16">
    <source>
        <dbReference type="EMBL" id="CAL8081291.1"/>
    </source>
</evidence>
<evidence type="ECO:0000256" key="11">
    <source>
        <dbReference type="PROSITE-ProRule" id="PRU00175"/>
    </source>
</evidence>
<comment type="pathway">
    <text evidence="2">Protein modification; protein ubiquitination.</text>
</comment>
<evidence type="ECO:0000256" key="7">
    <source>
        <dbReference type="ARBA" id="ARBA00022771"/>
    </source>
</evidence>
<feature type="compositionally biased region" description="Polar residues" evidence="12">
    <location>
        <begin position="241"/>
        <end position="265"/>
    </location>
</feature>
<evidence type="ECO:0000256" key="1">
    <source>
        <dbReference type="ARBA" id="ARBA00001798"/>
    </source>
</evidence>
<dbReference type="InterPro" id="IPR031127">
    <property type="entry name" value="E3_UB_ligase_RBR"/>
</dbReference>
<accession>A0ABP1PZ32</accession>
<dbReference type="InterPro" id="IPR017907">
    <property type="entry name" value="Znf_RING_CS"/>
</dbReference>
<evidence type="ECO:0000256" key="3">
    <source>
        <dbReference type="ARBA" id="ARBA00012251"/>
    </source>
</evidence>
<dbReference type="PROSITE" id="PS50908">
    <property type="entry name" value="RWD"/>
    <property type="match status" value="1"/>
</dbReference>
<feature type="domain" description="RWD" evidence="14">
    <location>
        <begin position="21"/>
        <end position="158"/>
    </location>
</feature>
<evidence type="ECO:0000256" key="2">
    <source>
        <dbReference type="ARBA" id="ARBA00004906"/>
    </source>
</evidence>
<feature type="domain" description="RING-type" evidence="13">
    <location>
        <begin position="487"/>
        <end position="531"/>
    </location>
</feature>
<evidence type="ECO:0000259" key="13">
    <source>
        <dbReference type="PROSITE" id="PS50089"/>
    </source>
</evidence>
<dbReference type="InterPro" id="IPR001841">
    <property type="entry name" value="Znf_RING"/>
</dbReference>
<feature type="compositionally biased region" description="Low complexity" evidence="12">
    <location>
        <begin position="325"/>
        <end position="338"/>
    </location>
</feature>
<dbReference type="Pfam" id="PF22191">
    <property type="entry name" value="IBR_1"/>
    <property type="match status" value="1"/>
</dbReference>
<sequence>MRYHNLSQSSIMTSDEEAQEDEMLAMESIFEGDSFHAHPGEIRSGLIKIRVDLPEPFFICVEKEGDTKNPVIPLIPGITTGTETRYKVEYMPPLMLHFTMPKDYPSKAKPNFTLSCTWLHRAALTILCQKLDELWEENKGMGILFTWANFLQVDTFTNLSIQDLYDITWLQRPTHLSKKNPLNRSPLKEETDMPGDLTNDLAASDDLPHGSVASGPLPHVYRDPVDLENRFAAPDELPLGSASNDIANGSTASNGRASSDLPNGSASVSEVTISCAISGELPNGHKISEETFNLPSTSGKVVNGSVAFDDAINLPSTSRGLVKASTSSSDLPTSSGDTVNTPTTSGGLANGSTITENVTNTSGDVASSSTVSGDVTNASTTSGITEDTEDENDEDFEVLARIAKDLGISPDPEQPKAEAKKPRRKRVRKRANNKRKSVGATRVFFDPRAVTDRIPPKDGKPPSLQEFLLMYNDDQIRETFMQSSHTCDICFTLKSGQVCLRFRCGHVFCQDCVTSFFTTNIAEGNVDNVKCLAYNCKMRPTPELVKLLVKDELYERYDRILLKRALENMADVIYCPRPKCINPVICDPNEKCALCTACGYTFCSCCKMVYHGVEPCRFKDADMKDVFKKYTEGTPEEKQAMVKTYGEKQLKILVENVLSEQWIQKESKSCPHCKVPIEKFEGCNKVTCFKCNTYFCWLCLKQLEAGNPYFHFNDPSSQCYNNLFQNMEDEEGPDNEWIHNLLEDEDSDTSDDDLYFYDSDDFDY</sequence>
<dbReference type="SUPFAM" id="SSF57850">
    <property type="entry name" value="RING/U-box"/>
    <property type="match status" value="3"/>
</dbReference>
<evidence type="ECO:0000256" key="4">
    <source>
        <dbReference type="ARBA" id="ARBA00022679"/>
    </source>
</evidence>
<dbReference type="InterPro" id="IPR044066">
    <property type="entry name" value="TRIAD_supradom"/>
</dbReference>
<feature type="compositionally biased region" description="Basic residues" evidence="12">
    <location>
        <begin position="421"/>
        <end position="436"/>
    </location>
</feature>
<dbReference type="Gene3D" id="3.30.40.10">
    <property type="entry name" value="Zinc/RING finger domain, C3HC4 (zinc finger)"/>
    <property type="match status" value="1"/>
</dbReference>
<proteinExistence type="inferred from homology"/>
<comment type="similarity">
    <text evidence="10">Belongs to the RBR family. RNF14 subfamily.</text>
</comment>
<feature type="region of interest" description="Disordered" evidence="12">
    <location>
        <begin position="319"/>
        <end position="436"/>
    </location>
</feature>
<evidence type="ECO:0000259" key="15">
    <source>
        <dbReference type="PROSITE" id="PS51873"/>
    </source>
</evidence>
<dbReference type="PROSITE" id="PS50089">
    <property type="entry name" value="ZF_RING_2"/>
    <property type="match status" value="1"/>
</dbReference>
<dbReference type="PROSITE" id="PS51873">
    <property type="entry name" value="TRIAD"/>
    <property type="match status" value="1"/>
</dbReference>
<protein>
    <recommendedName>
        <fullName evidence="3">RBR-type E3 ubiquitin transferase</fullName>
        <ecNumber evidence="3">2.3.2.31</ecNumber>
    </recommendedName>
</protein>
<evidence type="ECO:0000256" key="6">
    <source>
        <dbReference type="ARBA" id="ARBA00022737"/>
    </source>
</evidence>
<dbReference type="SUPFAM" id="SSF54495">
    <property type="entry name" value="UBC-like"/>
    <property type="match status" value="1"/>
</dbReference>
<evidence type="ECO:0000259" key="14">
    <source>
        <dbReference type="PROSITE" id="PS50908"/>
    </source>
</evidence>
<dbReference type="Proteomes" id="UP001642540">
    <property type="component" value="Unassembled WGS sequence"/>
</dbReference>
<keyword evidence="9" id="KW-0862">Zinc</keyword>
<dbReference type="SMART" id="SM00647">
    <property type="entry name" value="IBR"/>
    <property type="match status" value="2"/>
</dbReference>
<dbReference type="Pfam" id="PF05773">
    <property type="entry name" value="RWD"/>
    <property type="match status" value="1"/>
</dbReference>
<dbReference type="EC" id="2.3.2.31" evidence="3"/>
<dbReference type="CDD" id="cd20341">
    <property type="entry name" value="BRcat_RBR_RNF14"/>
    <property type="match status" value="1"/>
</dbReference>
<dbReference type="Pfam" id="PF01485">
    <property type="entry name" value="IBR"/>
    <property type="match status" value="1"/>
</dbReference>
<dbReference type="SMART" id="SM00591">
    <property type="entry name" value="RWD"/>
    <property type="match status" value="1"/>
</dbReference>
<feature type="region of interest" description="Disordered" evidence="12">
    <location>
        <begin position="236"/>
        <end position="265"/>
    </location>
</feature>
<dbReference type="InterPro" id="IPR006575">
    <property type="entry name" value="RWD_dom"/>
</dbReference>
<dbReference type="EMBL" id="CAXLJM020000015">
    <property type="protein sequence ID" value="CAL8081291.1"/>
    <property type="molecule type" value="Genomic_DNA"/>
</dbReference>
<keyword evidence="4" id="KW-0808">Transferase</keyword>
<dbReference type="PROSITE" id="PS00518">
    <property type="entry name" value="ZF_RING_1"/>
    <property type="match status" value="1"/>
</dbReference>
<feature type="compositionally biased region" description="Acidic residues" evidence="12">
    <location>
        <begin position="386"/>
        <end position="397"/>
    </location>
</feature>
<evidence type="ECO:0000256" key="8">
    <source>
        <dbReference type="ARBA" id="ARBA00022786"/>
    </source>
</evidence>
<dbReference type="CDD" id="cd20354">
    <property type="entry name" value="Rcat_RBR_RNF14"/>
    <property type="match status" value="1"/>
</dbReference>
<organism evidence="16 17">
    <name type="scientific">Orchesella dallaii</name>
    <dbReference type="NCBI Taxonomy" id="48710"/>
    <lineage>
        <taxon>Eukaryota</taxon>
        <taxon>Metazoa</taxon>
        <taxon>Ecdysozoa</taxon>
        <taxon>Arthropoda</taxon>
        <taxon>Hexapoda</taxon>
        <taxon>Collembola</taxon>
        <taxon>Entomobryomorpha</taxon>
        <taxon>Entomobryoidea</taxon>
        <taxon>Orchesellidae</taxon>
        <taxon>Orchesellinae</taxon>
        <taxon>Orchesella</taxon>
    </lineage>
</organism>
<keyword evidence="6" id="KW-0677">Repeat</keyword>
<keyword evidence="8" id="KW-0833">Ubl conjugation pathway</keyword>
<keyword evidence="5" id="KW-0479">Metal-binding</keyword>
<comment type="catalytic activity">
    <reaction evidence="1">
        <text>[E2 ubiquitin-conjugating enzyme]-S-ubiquitinyl-L-cysteine + [acceptor protein]-L-lysine = [E2 ubiquitin-conjugating enzyme]-L-cysteine + [acceptor protein]-N(6)-ubiquitinyl-L-lysine.</text>
        <dbReference type="EC" id="2.3.2.31"/>
    </reaction>
</comment>
<feature type="domain" description="RING-type" evidence="15">
    <location>
        <begin position="483"/>
        <end position="723"/>
    </location>
</feature>
<feature type="region of interest" description="Disordered" evidence="12">
    <location>
        <begin position="178"/>
        <end position="219"/>
    </location>
</feature>